<accession>A0A8J2KNB6</accession>
<reference evidence="1" key="1">
    <citation type="submission" date="2021-06" db="EMBL/GenBank/DDBJ databases">
        <authorList>
            <person name="Hodson N. C."/>
            <person name="Mongue J. A."/>
            <person name="Jaron S. K."/>
        </authorList>
    </citation>
    <scope>NUCLEOTIDE SEQUENCE</scope>
</reference>
<keyword evidence="2" id="KW-1185">Reference proteome</keyword>
<dbReference type="PANTHER" id="PTHR34153:SF2">
    <property type="entry name" value="SI:CH211-262H13.3-RELATED"/>
    <property type="match status" value="1"/>
</dbReference>
<protein>
    <recommendedName>
        <fullName evidence="3">DUF4806 domain-containing protein</fullName>
    </recommendedName>
</protein>
<dbReference type="PANTHER" id="PTHR34153">
    <property type="entry name" value="SI:CH211-262H13.3-RELATED-RELATED"/>
    <property type="match status" value="1"/>
</dbReference>
<dbReference type="AlphaFoldDB" id="A0A8J2KNB6"/>
<sequence>MLQAINSLRRVGGNDLKHETERILRMLLTNELASRFNWAGRQFKNRENKLPISKTVIPKVVIKAVLKENEEHGSTEHAIEEVIKAWFRNAKSRVKEN</sequence>
<dbReference type="EMBL" id="CAJVCH010375116">
    <property type="protein sequence ID" value="CAG7816651.1"/>
    <property type="molecule type" value="Genomic_DNA"/>
</dbReference>
<dbReference type="Proteomes" id="UP000708208">
    <property type="component" value="Unassembled WGS sequence"/>
</dbReference>
<proteinExistence type="predicted"/>
<evidence type="ECO:0008006" key="3">
    <source>
        <dbReference type="Google" id="ProtNLM"/>
    </source>
</evidence>
<dbReference type="OrthoDB" id="6776294at2759"/>
<evidence type="ECO:0000313" key="2">
    <source>
        <dbReference type="Proteomes" id="UP000708208"/>
    </source>
</evidence>
<gene>
    <name evidence="1" type="ORF">AFUS01_LOCUS27263</name>
</gene>
<organism evidence="1 2">
    <name type="scientific">Allacma fusca</name>
    <dbReference type="NCBI Taxonomy" id="39272"/>
    <lineage>
        <taxon>Eukaryota</taxon>
        <taxon>Metazoa</taxon>
        <taxon>Ecdysozoa</taxon>
        <taxon>Arthropoda</taxon>
        <taxon>Hexapoda</taxon>
        <taxon>Collembola</taxon>
        <taxon>Symphypleona</taxon>
        <taxon>Sminthuridae</taxon>
        <taxon>Allacma</taxon>
    </lineage>
</organism>
<comment type="caution">
    <text evidence="1">The sequence shown here is derived from an EMBL/GenBank/DDBJ whole genome shotgun (WGS) entry which is preliminary data.</text>
</comment>
<evidence type="ECO:0000313" key="1">
    <source>
        <dbReference type="EMBL" id="CAG7816651.1"/>
    </source>
</evidence>
<name>A0A8J2KNB6_9HEXA</name>